<accession>A0A8H5XI45</accession>
<dbReference type="AlphaFoldDB" id="A0A8H5XI45"/>
<comment type="caution">
    <text evidence="1">The sequence shown here is derived from an EMBL/GenBank/DDBJ whole genome shotgun (WGS) entry which is preliminary data.</text>
</comment>
<dbReference type="EMBL" id="JAAOAK010000027">
    <property type="protein sequence ID" value="KAF5694132.1"/>
    <property type="molecule type" value="Genomic_DNA"/>
</dbReference>
<keyword evidence="2" id="KW-1185">Reference proteome</keyword>
<reference evidence="1 2" key="1">
    <citation type="submission" date="2020-05" db="EMBL/GenBank/DDBJ databases">
        <title>Identification and distribution of gene clusters putatively required for synthesis of sphingolipid metabolism inhibitors in phylogenetically diverse species of the filamentous fungus Fusarium.</title>
        <authorList>
            <person name="Kim H.-S."/>
            <person name="Busman M."/>
            <person name="Brown D.W."/>
            <person name="Divon H."/>
            <person name="Uhlig S."/>
            <person name="Proctor R.H."/>
        </authorList>
    </citation>
    <scope>NUCLEOTIDE SEQUENCE [LARGE SCALE GENOMIC DNA]</scope>
    <source>
        <strain evidence="1 2">NRRL 25311</strain>
    </source>
</reference>
<protein>
    <submittedName>
        <fullName evidence="1">Uncharacterized protein</fullName>
    </submittedName>
</protein>
<evidence type="ECO:0000313" key="1">
    <source>
        <dbReference type="EMBL" id="KAF5694132.1"/>
    </source>
</evidence>
<organism evidence="1 2">
    <name type="scientific">Fusarium denticulatum</name>
    <dbReference type="NCBI Taxonomy" id="48507"/>
    <lineage>
        <taxon>Eukaryota</taxon>
        <taxon>Fungi</taxon>
        <taxon>Dikarya</taxon>
        <taxon>Ascomycota</taxon>
        <taxon>Pezizomycotina</taxon>
        <taxon>Sordariomycetes</taxon>
        <taxon>Hypocreomycetidae</taxon>
        <taxon>Hypocreales</taxon>
        <taxon>Nectriaceae</taxon>
        <taxon>Fusarium</taxon>
        <taxon>Fusarium fujikuroi species complex</taxon>
    </lineage>
</organism>
<gene>
    <name evidence="1" type="ORF">FDENT_1436</name>
</gene>
<proteinExistence type="predicted"/>
<evidence type="ECO:0000313" key="2">
    <source>
        <dbReference type="Proteomes" id="UP000562682"/>
    </source>
</evidence>
<sequence length="132" mass="15047">MWTSKTTQLFFEVVNSRRDDEKWQNNLYLEHIKNQITSLIIETLGLSISSSSSTAEQLDDILQGAIDLDERFRQAARREYQAERFPSDEKAEVQKAVQFVISRALIKRGDSDGANDGLEATVMEMKVSCKNT</sequence>
<name>A0A8H5XI45_9HYPO</name>
<dbReference type="Proteomes" id="UP000562682">
    <property type="component" value="Unassembled WGS sequence"/>
</dbReference>